<evidence type="ECO:0000259" key="6">
    <source>
        <dbReference type="Pfam" id="PF00933"/>
    </source>
</evidence>
<dbReference type="InterPro" id="IPR019800">
    <property type="entry name" value="Glyco_hydro_3_AS"/>
</dbReference>
<comment type="catalytic activity">
    <reaction evidence="1">
        <text>Hydrolysis of terminal non-reducing N-acetyl-D-hexosamine residues in N-acetyl-beta-D-hexosaminides.</text>
        <dbReference type="EC" id="3.2.1.52"/>
    </reaction>
</comment>
<dbReference type="PANTHER" id="PTHR30480:SF13">
    <property type="entry name" value="BETA-HEXOSAMINIDASE"/>
    <property type="match status" value="1"/>
</dbReference>
<evidence type="ECO:0000313" key="7">
    <source>
        <dbReference type="EMBL" id="MBB6073939.1"/>
    </source>
</evidence>
<name>A0A841H8C7_9BACT</name>
<dbReference type="InterPro" id="IPR050226">
    <property type="entry name" value="NagZ_Beta-hexosaminidase"/>
</dbReference>
<dbReference type="PROSITE" id="PS00775">
    <property type="entry name" value="GLYCOSYL_HYDROL_F3"/>
    <property type="match status" value="1"/>
</dbReference>
<dbReference type="Proteomes" id="UP000582837">
    <property type="component" value="Unassembled WGS sequence"/>
</dbReference>
<evidence type="ECO:0000256" key="3">
    <source>
        <dbReference type="ARBA" id="ARBA00012663"/>
    </source>
</evidence>
<reference evidence="7 8" key="1">
    <citation type="submission" date="2020-08" db="EMBL/GenBank/DDBJ databases">
        <title>Genomic Encyclopedia of Type Strains, Phase IV (KMG-IV): sequencing the most valuable type-strain genomes for metagenomic binning, comparative biology and taxonomic classification.</title>
        <authorList>
            <person name="Goeker M."/>
        </authorList>
    </citation>
    <scope>NUCLEOTIDE SEQUENCE [LARGE SCALE GENOMIC DNA]</scope>
    <source>
        <strain evidence="7 8">DSM 29007</strain>
    </source>
</reference>
<dbReference type="InterPro" id="IPR001764">
    <property type="entry name" value="Glyco_hydro_3_N"/>
</dbReference>
<protein>
    <recommendedName>
        <fullName evidence="3">beta-N-acetylhexosaminidase</fullName>
        <ecNumber evidence="3">3.2.1.52</ecNumber>
    </recommendedName>
</protein>
<dbReference type="GO" id="GO:0004563">
    <property type="term" value="F:beta-N-acetylhexosaminidase activity"/>
    <property type="evidence" value="ECO:0007669"/>
    <property type="project" value="UniProtKB-EC"/>
</dbReference>
<dbReference type="InterPro" id="IPR036962">
    <property type="entry name" value="Glyco_hydro_3_N_sf"/>
</dbReference>
<comment type="similarity">
    <text evidence="2">Belongs to the glycosyl hydrolase 3 family.</text>
</comment>
<proteinExistence type="inferred from homology"/>
<dbReference type="SUPFAM" id="SSF51445">
    <property type="entry name" value="(Trans)glycosidases"/>
    <property type="match status" value="1"/>
</dbReference>
<keyword evidence="5" id="KW-0326">Glycosidase</keyword>
<evidence type="ECO:0000256" key="5">
    <source>
        <dbReference type="ARBA" id="ARBA00023295"/>
    </source>
</evidence>
<sequence length="500" mass="53222">MGNLKIDEMMQSDGLNVARLLLTVVRWSDETGWEGFRASIEHGLDVGIGGFILFGGPADAVRELTAELHRRSRHPLLIASDLERGAGQQFRGGTPLPPAAAIGWLDDESITEHAGELTAREARALGVNWVYAPVADVDLEPENPIIGVRAFGDEPEAVARHVAAWVRGCARGGALSCAKHFPGHGRTRGDSHVEKPTVRVSRAQLEDDLAPFRASVAANVDSMMTAHVAYPELDPEGRPATLSPRILQTLLREEMAFRGLVVTDAIIMEGLTEGGSEAEASVRALAAGCDVLLYPQDADAVIAEVLAAMEDGRLPRARVEDALRRTAEAAERVAGVVEGASVGGDADRRWALDIAVRSLRVCRGQPSIPAGRVRLEEVEDDLGGPWPPYPRVAFPAALRAAGVELGDDGTPLIAVYSDIRAWKGRPGISAAARERVRELLAAHPDATVVLFSHPRLAGELPDARHLLACWGGEGIMQEAAVARLTGTAQGMVGLGGGLDR</sequence>
<dbReference type="Pfam" id="PF00933">
    <property type="entry name" value="Glyco_hydro_3"/>
    <property type="match status" value="1"/>
</dbReference>
<dbReference type="RefSeq" id="WP_170035056.1">
    <property type="nucleotide sequence ID" value="NZ_JABDTL010000001.1"/>
</dbReference>
<dbReference type="InterPro" id="IPR017853">
    <property type="entry name" value="GH"/>
</dbReference>
<feature type="domain" description="Glycoside hydrolase family 3 N-terminal" evidence="6">
    <location>
        <begin position="46"/>
        <end position="327"/>
    </location>
</feature>
<evidence type="ECO:0000256" key="2">
    <source>
        <dbReference type="ARBA" id="ARBA00005336"/>
    </source>
</evidence>
<accession>A0A841H8C7</accession>
<gene>
    <name evidence="7" type="ORF">HNQ61_005620</name>
</gene>
<dbReference type="AlphaFoldDB" id="A0A841H8C7"/>
<keyword evidence="8" id="KW-1185">Reference proteome</keyword>
<evidence type="ECO:0000313" key="8">
    <source>
        <dbReference type="Proteomes" id="UP000582837"/>
    </source>
</evidence>
<dbReference type="GO" id="GO:0009254">
    <property type="term" value="P:peptidoglycan turnover"/>
    <property type="evidence" value="ECO:0007669"/>
    <property type="project" value="TreeGrafter"/>
</dbReference>
<dbReference type="GO" id="GO:0005975">
    <property type="term" value="P:carbohydrate metabolic process"/>
    <property type="evidence" value="ECO:0007669"/>
    <property type="project" value="InterPro"/>
</dbReference>
<organism evidence="7 8">
    <name type="scientific">Longimicrobium terrae</name>
    <dbReference type="NCBI Taxonomy" id="1639882"/>
    <lineage>
        <taxon>Bacteria</taxon>
        <taxon>Pseudomonadati</taxon>
        <taxon>Gemmatimonadota</taxon>
        <taxon>Longimicrobiia</taxon>
        <taxon>Longimicrobiales</taxon>
        <taxon>Longimicrobiaceae</taxon>
        <taxon>Longimicrobium</taxon>
    </lineage>
</organism>
<evidence type="ECO:0000256" key="4">
    <source>
        <dbReference type="ARBA" id="ARBA00022801"/>
    </source>
</evidence>
<dbReference type="PANTHER" id="PTHR30480">
    <property type="entry name" value="BETA-HEXOSAMINIDASE-RELATED"/>
    <property type="match status" value="1"/>
</dbReference>
<evidence type="ECO:0000256" key="1">
    <source>
        <dbReference type="ARBA" id="ARBA00001231"/>
    </source>
</evidence>
<keyword evidence="4 7" id="KW-0378">Hydrolase</keyword>
<dbReference type="EMBL" id="JACHIA010000033">
    <property type="protein sequence ID" value="MBB6073939.1"/>
    <property type="molecule type" value="Genomic_DNA"/>
</dbReference>
<dbReference type="Gene3D" id="3.20.20.300">
    <property type="entry name" value="Glycoside hydrolase, family 3, N-terminal domain"/>
    <property type="match status" value="1"/>
</dbReference>
<dbReference type="EC" id="3.2.1.52" evidence="3"/>
<comment type="caution">
    <text evidence="7">The sequence shown here is derived from an EMBL/GenBank/DDBJ whole genome shotgun (WGS) entry which is preliminary data.</text>
</comment>